<protein>
    <submittedName>
        <fullName evidence="6">Uncharacterized protein</fullName>
    </submittedName>
</protein>
<dbReference type="Pfam" id="PF01124">
    <property type="entry name" value="MAPEG"/>
    <property type="match status" value="1"/>
</dbReference>
<comment type="subcellular location">
    <subcellularLocation>
        <location evidence="1">Membrane</location>
    </subcellularLocation>
</comment>
<evidence type="ECO:0000256" key="3">
    <source>
        <dbReference type="ARBA" id="ARBA00022989"/>
    </source>
</evidence>
<accession>A0A7S2E3B2</accession>
<reference evidence="6" key="1">
    <citation type="submission" date="2021-01" db="EMBL/GenBank/DDBJ databases">
        <authorList>
            <person name="Corre E."/>
            <person name="Pelletier E."/>
            <person name="Niang G."/>
            <person name="Scheremetjew M."/>
            <person name="Finn R."/>
            <person name="Kale V."/>
            <person name="Holt S."/>
            <person name="Cochrane G."/>
            <person name="Meng A."/>
            <person name="Brown T."/>
            <person name="Cohen L."/>
        </authorList>
    </citation>
    <scope>NUCLEOTIDE SEQUENCE</scope>
    <source>
        <strain evidence="6">CCMP2222</strain>
    </source>
</reference>
<gene>
    <name evidence="6" type="ORF">AAND1436_LOCUS30989</name>
</gene>
<keyword evidence="4 5" id="KW-0472">Membrane</keyword>
<dbReference type="AlphaFoldDB" id="A0A7S2E3B2"/>
<sequence length="181" mass="20231">MVGYEAVDKDVELVIGSGPGVIKTTVELLIFTVIAYFTTSGPLKDFPAEGKEYKLLVLSFVSFFFVAYCFVMRQGTTYAALNKPEVIKSQDPKIVSGLKNVDRTTLNMLEQMPCFLLMALPYALFVSPTVGAYLVFAYVFFLILYPVLYDKGAPLLFISTFPRYFILYYMAGALLVTAPRT</sequence>
<dbReference type="EMBL" id="HBGQ01064126">
    <property type="protein sequence ID" value="CAD9471263.1"/>
    <property type="molecule type" value="Transcribed_RNA"/>
</dbReference>
<feature type="transmembrane region" description="Helical" evidence="5">
    <location>
        <begin position="115"/>
        <end position="148"/>
    </location>
</feature>
<dbReference type="Gene3D" id="1.20.120.550">
    <property type="entry name" value="Membrane associated eicosanoid/glutathione metabolism-like domain"/>
    <property type="match status" value="1"/>
</dbReference>
<evidence type="ECO:0000256" key="1">
    <source>
        <dbReference type="ARBA" id="ARBA00004370"/>
    </source>
</evidence>
<feature type="transmembrane region" description="Helical" evidence="5">
    <location>
        <begin position="154"/>
        <end position="176"/>
    </location>
</feature>
<dbReference type="SUPFAM" id="SSF161084">
    <property type="entry name" value="MAPEG domain-like"/>
    <property type="match status" value="1"/>
</dbReference>
<evidence type="ECO:0000256" key="5">
    <source>
        <dbReference type="SAM" id="Phobius"/>
    </source>
</evidence>
<evidence type="ECO:0000256" key="2">
    <source>
        <dbReference type="ARBA" id="ARBA00022692"/>
    </source>
</evidence>
<organism evidence="6">
    <name type="scientific">Alexandrium andersonii</name>
    <dbReference type="NCBI Taxonomy" id="327968"/>
    <lineage>
        <taxon>Eukaryota</taxon>
        <taxon>Sar</taxon>
        <taxon>Alveolata</taxon>
        <taxon>Dinophyceae</taxon>
        <taxon>Gonyaulacales</taxon>
        <taxon>Pyrocystaceae</taxon>
        <taxon>Alexandrium</taxon>
    </lineage>
</organism>
<dbReference type="InterPro" id="IPR001129">
    <property type="entry name" value="Membr-assoc_MAPEG"/>
</dbReference>
<dbReference type="InterPro" id="IPR023352">
    <property type="entry name" value="MAPEG-like_dom_sf"/>
</dbReference>
<evidence type="ECO:0000313" key="6">
    <source>
        <dbReference type="EMBL" id="CAD9471263.1"/>
    </source>
</evidence>
<dbReference type="GO" id="GO:0016020">
    <property type="term" value="C:membrane"/>
    <property type="evidence" value="ECO:0007669"/>
    <property type="project" value="UniProtKB-SubCell"/>
</dbReference>
<keyword evidence="3 5" id="KW-1133">Transmembrane helix</keyword>
<keyword evidence="2 5" id="KW-0812">Transmembrane</keyword>
<evidence type="ECO:0000256" key="4">
    <source>
        <dbReference type="ARBA" id="ARBA00023136"/>
    </source>
</evidence>
<proteinExistence type="predicted"/>
<name>A0A7S2E3B2_9DINO</name>
<feature type="transmembrane region" description="Helical" evidence="5">
    <location>
        <begin position="53"/>
        <end position="71"/>
    </location>
</feature>